<evidence type="ECO:0000313" key="3">
    <source>
        <dbReference type="Proteomes" id="UP001597227"/>
    </source>
</evidence>
<keyword evidence="1" id="KW-0472">Membrane</keyword>
<dbReference type="Proteomes" id="UP001597227">
    <property type="component" value="Unassembled WGS sequence"/>
</dbReference>
<dbReference type="EMBL" id="JBHUEK010000009">
    <property type="protein sequence ID" value="MFD1778430.1"/>
    <property type="molecule type" value="Genomic_DNA"/>
</dbReference>
<keyword evidence="3" id="KW-1185">Reference proteome</keyword>
<proteinExistence type="predicted"/>
<reference evidence="3" key="1">
    <citation type="journal article" date="2019" name="Int. J. Syst. Evol. Microbiol.">
        <title>The Global Catalogue of Microorganisms (GCM) 10K type strain sequencing project: providing services to taxonomists for standard genome sequencing and annotation.</title>
        <authorList>
            <consortium name="The Broad Institute Genomics Platform"/>
            <consortium name="The Broad Institute Genome Sequencing Center for Infectious Disease"/>
            <person name="Wu L."/>
            <person name="Ma J."/>
        </authorList>
    </citation>
    <scope>NUCLEOTIDE SEQUENCE [LARGE SCALE GENOMIC DNA]</scope>
    <source>
        <strain evidence="3">CCUG 15531</strain>
    </source>
</reference>
<gene>
    <name evidence="2" type="ORF">ACFSFW_07095</name>
</gene>
<protein>
    <submittedName>
        <fullName evidence="2">XapX domain-containing protein</fullName>
    </submittedName>
</protein>
<feature type="transmembrane region" description="Helical" evidence="1">
    <location>
        <begin position="35"/>
        <end position="54"/>
    </location>
</feature>
<evidence type="ECO:0000256" key="1">
    <source>
        <dbReference type="SAM" id="Phobius"/>
    </source>
</evidence>
<dbReference type="RefSeq" id="WP_099353743.1">
    <property type="nucleotide sequence ID" value="NZ_JBHUEK010000009.1"/>
</dbReference>
<comment type="caution">
    <text evidence="2">The sequence shown here is derived from an EMBL/GenBank/DDBJ whole genome shotgun (WGS) entry which is preliminary data.</text>
</comment>
<keyword evidence="1" id="KW-0812">Transmembrane</keyword>
<name>A0ABW4MPW0_9BACI</name>
<dbReference type="NCBIfam" id="TIGR03510">
    <property type="entry name" value="XapX"/>
    <property type="match status" value="1"/>
</dbReference>
<sequence>MLHIILAVFAGLLIGFLFGLTKLPIPAPPTLSGIGGILGIYLGYKIYLSILPVITKL</sequence>
<dbReference type="InterPro" id="IPR020017">
    <property type="entry name" value="XapX_domain"/>
</dbReference>
<organism evidence="2 3">
    <name type="scientific">Fredinandcohnia salidurans</name>
    <dbReference type="NCBI Taxonomy" id="2595041"/>
    <lineage>
        <taxon>Bacteria</taxon>
        <taxon>Bacillati</taxon>
        <taxon>Bacillota</taxon>
        <taxon>Bacilli</taxon>
        <taxon>Bacillales</taxon>
        <taxon>Bacillaceae</taxon>
        <taxon>Fredinandcohnia</taxon>
    </lineage>
</organism>
<keyword evidence="1" id="KW-1133">Transmembrane helix</keyword>
<evidence type="ECO:0000313" key="2">
    <source>
        <dbReference type="EMBL" id="MFD1778430.1"/>
    </source>
</evidence>
<accession>A0ABW4MPW0</accession>